<dbReference type="HAMAP" id="MF_00741">
    <property type="entry name" value="AIRS"/>
    <property type="match status" value="1"/>
</dbReference>
<dbReference type="CDD" id="cd02196">
    <property type="entry name" value="PurM"/>
    <property type="match status" value="1"/>
</dbReference>
<accession>A0ABT0I0A0</accession>
<evidence type="ECO:0000256" key="3">
    <source>
        <dbReference type="ARBA" id="ARBA00013047"/>
    </source>
</evidence>
<evidence type="ECO:0000256" key="10">
    <source>
        <dbReference type="ARBA" id="ARBA00033093"/>
    </source>
</evidence>
<dbReference type="PANTHER" id="PTHR10520:SF12">
    <property type="entry name" value="TRIFUNCTIONAL PURINE BIOSYNTHETIC PROTEIN ADENOSINE-3"/>
    <property type="match status" value="1"/>
</dbReference>
<proteinExistence type="inferred from homology"/>
<evidence type="ECO:0000256" key="2">
    <source>
        <dbReference type="ARBA" id="ARBA00010280"/>
    </source>
</evidence>
<dbReference type="Pfam" id="PF02769">
    <property type="entry name" value="AIRS_C"/>
    <property type="match status" value="1"/>
</dbReference>
<organism evidence="15 16">
    <name type="scientific">Apilactobacillus xinyiensis</name>
    <dbReference type="NCBI Taxonomy" id="2841032"/>
    <lineage>
        <taxon>Bacteria</taxon>
        <taxon>Bacillati</taxon>
        <taxon>Bacillota</taxon>
        <taxon>Bacilli</taxon>
        <taxon>Lactobacillales</taxon>
        <taxon>Lactobacillaceae</taxon>
        <taxon>Apilactobacillus</taxon>
    </lineage>
</organism>
<evidence type="ECO:0000259" key="13">
    <source>
        <dbReference type="Pfam" id="PF00586"/>
    </source>
</evidence>
<evidence type="ECO:0000256" key="7">
    <source>
        <dbReference type="ARBA" id="ARBA00022840"/>
    </source>
</evidence>
<evidence type="ECO:0000259" key="14">
    <source>
        <dbReference type="Pfam" id="PF02769"/>
    </source>
</evidence>
<dbReference type="SUPFAM" id="SSF55326">
    <property type="entry name" value="PurM N-terminal domain-like"/>
    <property type="match status" value="1"/>
</dbReference>
<dbReference type="GO" id="GO:0004641">
    <property type="term" value="F:phosphoribosylformylglycinamidine cyclo-ligase activity"/>
    <property type="evidence" value="ECO:0007669"/>
    <property type="project" value="UniProtKB-EC"/>
</dbReference>
<comment type="similarity">
    <text evidence="2 12">Belongs to the AIR synthase family.</text>
</comment>
<evidence type="ECO:0000256" key="8">
    <source>
        <dbReference type="ARBA" id="ARBA00031908"/>
    </source>
</evidence>
<comment type="caution">
    <text evidence="15">The sequence shown here is derived from an EMBL/GenBank/DDBJ whole genome shotgun (WGS) entry which is preliminary data.</text>
</comment>
<keyword evidence="16" id="KW-1185">Reference proteome</keyword>
<evidence type="ECO:0000256" key="1">
    <source>
        <dbReference type="ARBA" id="ARBA00004686"/>
    </source>
</evidence>
<evidence type="ECO:0000313" key="15">
    <source>
        <dbReference type="EMBL" id="MCK8624262.1"/>
    </source>
</evidence>
<keyword evidence="7 12" id="KW-0067">ATP-binding</keyword>
<keyword evidence="6 12" id="KW-0547">Nucleotide-binding</keyword>
<keyword evidence="12" id="KW-0963">Cytoplasm</keyword>
<feature type="domain" description="PurM-like N-terminal" evidence="13">
    <location>
        <begin position="64"/>
        <end position="169"/>
    </location>
</feature>
<dbReference type="PANTHER" id="PTHR10520">
    <property type="entry name" value="TRIFUNCTIONAL PURINE BIOSYNTHETIC PROTEIN ADENOSINE-3-RELATED"/>
    <property type="match status" value="1"/>
</dbReference>
<dbReference type="InterPro" id="IPR016188">
    <property type="entry name" value="PurM-like_N"/>
</dbReference>
<dbReference type="EC" id="6.3.3.1" evidence="3 12"/>
<gene>
    <name evidence="12 15" type="primary">purM</name>
    <name evidence="15" type="ORF">LNP07_01820</name>
</gene>
<dbReference type="InterPro" id="IPR036921">
    <property type="entry name" value="PurM-like_N_sf"/>
</dbReference>
<dbReference type="Proteomes" id="UP001522905">
    <property type="component" value="Unassembled WGS sequence"/>
</dbReference>
<dbReference type="SUPFAM" id="SSF56042">
    <property type="entry name" value="PurM C-terminal domain-like"/>
    <property type="match status" value="1"/>
</dbReference>
<evidence type="ECO:0000256" key="11">
    <source>
        <dbReference type="ARBA" id="ARBA00049057"/>
    </source>
</evidence>
<comment type="catalytic activity">
    <reaction evidence="11 12">
        <text>2-formamido-N(1)-(5-O-phospho-beta-D-ribosyl)acetamidine + ATP = 5-amino-1-(5-phospho-beta-D-ribosyl)imidazole + ADP + phosphate + H(+)</text>
        <dbReference type="Rhea" id="RHEA:23032"/>
        <dbReference type="ChEBI" id="CHEBI:15378"/>
        <dbReference type="ChEBI" id="CHEBI:30616"/>
        <dbReference type="ChEBI" id="CHEBI:43474"/>
        <dbReference type="ChEBI" id="CHEBI:137981"/>
        <dbReference type="ChEBI" id="CHEBI:147287"/>
        <dbReference type="ChEBI" id="CHEBI:456216"/>
        <dbReference type="EC" id="6.3.3.1"/>
    </reaction>
</comment>
<feature type="domain" description="PurM-like C-terminal" evidence="14">
    <location>
        <begin position="182"/>
        <end position="341"/>
    </location>
</feature>
<dbReference type="Pfam" id="PF00586">
    <property type="entry name" value="AIRS"/>
    <property type="match status" value="1"/>
</dbReference>
<comment type="subcellular location">
    <subcellularLocation>
        <location evidence="12">Cytoplasm</location>
    </subcellularLocation>
</comment>
<keyword evidence="12" id="KW-0658">Purine biosynthesis</keyword>
<keyword evidence="5 12" id="KW-0436">Ligase</keyword>
<evidence type="ECO:0000256" key="4">
    <source>
        <dbReference type="ARBA" id="ARBA00020367"/>
    </source>
</evidence>
<name>A0ABT0I0A0_9LACO</name>
<evidence type="ECO:0000256" key="12">
    <source>
        <dbReference type="HAMAP-Rule" id="MF_00741"/>
    </source>
</evidence>
<dbReference type="NCBIfam" id="TIGR00878">
    <property type="entry name" value="purM"/>
    <property type="match status" value="1"/>
</dbReference>
<sequence>MRRITILNDQYKAAGVNIEAGAEAVNDIKSVVKSTQDSNVLSGIGGFGAEYAIGSLVKNMSNPVLVSGTDGVGTKLMLAIQNDRNEHIGVDLVAMCVNDILSQGATPMFFLDYLSTGALKPDHVAKIVQGIAEGCKQGHLSLIGGEMAEMPGMYRNKDYDLSGFAVGMVDKDKMLGAQKVSKGDILIGLPSSGIHSNGYSLVRKIIKDNDLNIEEYRDDLKESILDAVMRPTNIYYSDLKPLLDKNLVNAAAHITGGGILDNLARIIPTNLTADVYEKAWHRPAIFDLLQKYGNVNHQEMHSVFNMGIGMILAVNPQNLNVVKKYLGDKGLEIGEVVDQHDNVSVAIS</sequence>
<dbReference type="Gene3D" id="3.30.1330.10">
    <property type="entry name" value="PurM-like, N-terminal domain"/>
    <property type="match status" value="1"/>
</dbReference>
<evidence type="ECO:0000256" key="6">
    <source>
        <dbReference type="ARBA" id="ARBA00022741"/>
    </source>
</evidence>
<dbReference type="InterPro" id="IPR036676">
    <property type="entry name" value="PurM-like_C_sf"/>
</dbReference>
<dbReference type="InterPro" id="IPR010918">
    <property type="entry name" value="PurM-like_C_dom"/>
</dbReference>
<protein>
    <recommendedName>
        <fullName evidence="4 12">Phosphoribosylformylglycinamidine cyclo-ligase</fullName>
        <ecNumber evidence="3 12">6.3.3.1</ecNumber>
    </recommendedName>
    <alternativeName>
        <fullName evidence="9 12">AIR synthase</fullName>
    </alternativeName>
    <alternativeName>
        <fullName evidence="10 12">AIRS</fullName>
    </alternativeName>
    <alternativeName>
        <fullName evidence="8 12">Phosphoribosyl-aminoimidazole synthetase</fullName>
    </alternativeName>
</protein>
<comment type="pathway">
    <text evidence="1 12">Purine metabolism; IMP biosynthesis via de novo pathway; 5-amino-1-(5-phospho-D-ribosyl)imidazole from N(2)-formyl-N(1)-(5-phospho-D-ribosyl)glycinamide: step 2/2.</text>
</comment>
<dbReference type="InterPro" id="IPR004733">
    <property type="entry name" value="PurM_cligase"/>
</dbReference>
<dbReference type="Gene3D" id="3.90.650.10">
    <property type="entry name" value="PurM-like C-terminal domain"/>
    <property type="match status" value="1"/>
</dbReference>
<reference evidence="15 16" key="1">
    <citation type="submission" date="2021-11" db="EMBL/GenBank/DDBJ databases">
        <title>Comparative genomics of bee honey and flower isolates.</title>
        <authorList>
            <person name="Bechtner J.D."/>
            <person name="Gallus M.K."/>
            <person name="Ehrmann M."/>
        </authorList>
    </citation>
    <scope>NUCLEOTIDE SEQUENCE [LARGE SCALE GENOMIC DNA]</scope>
    <source>
        <strain evidence="15 16">M161</strain>
    </source>
</reference>
<evidence type="ECO:0000256" key="5">
    <source>
        <dbReference type="ARBA" id="ARBA00022598"/>
    </source>
</evidence>
<evidence type="ECO:0000313" key="16">
    <source>
        <dbReference type="Proteomes" id="UP001522905"/>
    </source>
</evidence>
<dbReference type="EMBL" id="JAJIAO010000001">
    <property type="protein sequence ID" value="MCK8624262.1"/>
    <property type="molecule type" value="Genomic_DNA"/>
</dbReference>
<evidence type="ECO:0000256" key="9">
    <source>
        <dbReference type="ARBA" id="ARBA00032931"/>
    </source>
</evidence>